<keyword evidence="5" id="KW-0443">Lipid metabolism</keyword>
<keyword evidence="6" id="KW-0594">Phospholipid biosynthesis</keyword>
<dbReference type="NCBIfam" id="TIGR00147">
    <property type="entry name" value="YegS/Rv2252/BmrU family lipid kinase"/>
    <property type="match status" value="1"/>
</dbReference>
<dbReference type="Pfam" id="PF00781">
    <property type="entry name" value="DAGK_cat"/>
    <property type="match status" value="1"/>
</dbReference>
<evidence type="ECO:0000256" key="6">
    <source>
        <dbReference type="ARBA" id="ARBA00023209"/>
    </source>
</evidence>
<evidence type="ECO:0000256" key="3">
    <source>
        <dbReference type="ARBA" id="ARBA00022723"/>
    </source>
</evidence>
<dbReference type="PANTHER" id="PTHR12358">
    <property type="entry name" value="SPHINGOSINE KINASE"/>
    <property type="match status" value="1"/>
</dbReference>
<proteinExistence type="predicted"/>
<dbReference type="InterPro" id="IPR017438">
    <property type="entry name" value="ATP-NAD_kinase_N"/>
</dbReference>
<keyword evidence="2" id="KW-0444">Lipid biosynthesis</keyword>
<dbReference type="PROSITE" id="PS50146">
    <property type="entry name" value="DAGK"/>
    <property type="match status" value="1"/>
</dbReference>
<dbReference type="GO" id="GO:0008654">
    <property type="term" value="P:phospholipid biosynthetic process"/>
    <property type="evidence" value="ECO:0007669"/>
    <property type="project" value="UniProtKB-KW"/>
</dbReference>
<dbReference type="Gene3D" id="3.40.50.10330">
    <property type="entry name" value="Probable inorganic polyphosphate/atp-NAD kinase, domain 1"/>
    <property type="match status" value="1"/>
</dbReference>
<evidence type="ECO:0000256" key="4">
    <source>
        <dbReference type="ARBA" id="ARBA00022842"/>
    </source>
</evidence>
<reference evidence="9" key="1">
    <citation type="submission" date="2012-03" db="EMBL/GenBank/DDBJ databases">
        <title>Functional metagenomics reveals considerable lignocellulase gene clusters in the gut microbiome of a wood-feeding higher termite.</title>
        <authorList>
            <person name="Liu N."/>
        </authorList>
    </citation>
    <scope>NUCLEOTIDE SEQUENCE</scope>
</reference>
<name>A0A806KKW7_9BACT</name>
<organism evidence="9">
    <name type="scientific">uncultured bacterium contig00054</name>
    <dbReference type="NCBI Taxonomy" id="1181538"/>
    <lineage>
        <taxon>Bacteria</taxon>
        <taxon>environmental samples</taxon>
    </lineage>
</organism>
<dbReference type="GO" id="GO:0005886">
    <property type="term" value="C:plasma membrane"/>
    <property type="evidence" value="ECO:0007669"/>
    <property type="project" value="TreeGrafter"/>
</dbReference>
<keyword evidence="9" id="KW-0418">Kinase</keyword>
<dbReference type="SUPFAM" id="SSF111331">
    <property type="entry name" value="NAD kinase/diacylglycerol kinase-like"/>
    <property type="match status" value="1"/>
</dbReference>
<dbReference type="EMBL" id="JQ844253">
    <property type="protein sequence ID" value="AGS53830.1"/>
    <property type="molecule type" value="Genomic_DNA"/>
</dbReference>
<evidence type="ECO:0000256" key="7">
    <source>
        <dbReference type="ARBA" id="ARBA00023264"/>
    </source>
</evidence>
<dbReference type="InterPro" id="IPR016064">
    <property type="entry name" value="NAD/diacylglycerol_kinase_sf"/>
</dbReference>
<keyword evidence="7" id="KW-1208">Phospholipid metabolism</keyword>
<evidence type="ECO:0000256" key="1">
    <source>
        <dbReference type="ARBA" id="ARBA00001946"/>
    </source>
</evidence>
<feature type="domain" description="DAGKc" evidence="8">
    <location>
        <begin position="1"/>
        <end position="130"/>
    </location>
</feature>
<keyword evidence="9" id="KW-0808">Transferase</keyword>
<keyword evidence="4" id="KW-0460">Magnesium</keyword>
<sequence>MKKLLLVFNPKAGRGEFPKYLYDVVEMFTREGFEVTAYPTSGIGDAYNFILERGKDFDLITCSGGDGIMNEAANAYIKLKTLPPLSYIPCGTTNDFAVSLGLPVTIPEAAKAILDGRPRQVDAGLFGDKYFTYVAAFGQFTEVPYVTAQSAKNILGRAAYFLEGIKQLGSIHDICCKIDIDGEIIIGNFMLGIITNSTSVGGFKFQPENDSAMDDGLFETIFVRRPKNIQEQSDIIATLTNPEANTEMIVMRSAKKVFIEAEGPCDWTIDGEYGGRHKQITIENVHRALEIIAPS</sequence>
<dbReference type="InterPro" id="IPR050187">
    <property type="entry name" value="Lipid_Phosphate_FormReg"/>
</dbReference>
<dbReference type="AlphaFoldDB" id="A0A806KKW7"/>
<evidence type="ECO:0000256" key="2">
    <source>
        <dbReference type="ARBA" id="ARBA00022516"/>
    </source>
</evidence>
<dbReference type="InterPro" id="IPR005218">
    <property type="entry name" value="Diacylglycerol/lipid_kinase"/>
</dbReference>
<evidence type="ECO:0000256" key="5">
    <source>
        <dbReference type="ARBA" id="ARBA00023098"/>
    </source>
</evidence>
<dbReference type="PANTHER" id="PTHR12358:SF106">
    <property type="entry name" value="LIPID KINASE YEGS"/>
    <property type="match status" value="1"/>
</dbReference>
<comment type="cofactor">
    <cofactor evidence="1">
        <name>Mg(2+)</name>
        <dbReference type="ChEBI" id="CHEBI:18420"/>
    </cofactor>
</comment>
<dbReference type="GO" id="GO:0005524">
    <property type="term" value="F:ATP binding"/>
    <property type="evidence" value="ECO:0007669"/>
    <property type="project" value="InterPro"/>
</dbReference>
<protein>
    <submittedName>
        <fullName evidence="9">Transcription regulator (Contains diacylglycerol kinase catalytic domain)</fullName>
    </submittedName>
</protein>
<dbReference type="GO" id="GO:0046872">
    <property type="term" value="F:metal ion binding"/>
    <property type="evidence" value="ECO:0007669"/>
    <property type="project" value="UniProtKB-KW"/>
</dbReference>
<dbReference type="GO" id="GO:0004143">
    <property type="term" value="F:ATP-dependent diacylglycerol kinase activity"/>
    <property type="evidence" value="ECO:0007669"/>
    <property type="project" value="TreeGrafter"/>
</dbReference>
<dbReference type="InterPro" id="IPR001206">
    <property type="entry name" value="Diacylglycerol_kinase_cat_dom"/>
</dbReference>
<evidence type="ECO:0000259" key="8">
    <source>
        <dbReference type="PROSITE" id="PS50146"/>
    </source>
</evidence>
<accession>A0A806KKW7</accession>
<evidence type="ECO:0000313" key="9">
    <source>
        <dbReference type="EMBL" id="AGS53830.1"/>
    </source>
</evidence>
<dbReference type="Gene3D" id="2.60.200.40">
    <property type="match status" value="1"/>
</dbReference>
<keyword evidence="3" id="KW-0479">Metal-binding</keyword>
<dbReference type="SMART" id="SM00046">
    <property type="entry name" value="DAGKc"/>
    <property type="match status" value="1"/>
</dbReference>